<dbReference type="PANTHER" id="PTHR11003:SF334">
    <property type="entry name" value="FI03418P"/>
    <property type="match status" value="1"/>
</dbReference>
<dbReference type="InterPro" id="IPR013099">
    <property type="entry name" value="K_chnl_dom"/>
</dbReference>
<keyword evidence="3 8" id="KW-0812">Transmembrane</keyword>
<feature type="domain" description="Potassium channel" evidence="11">
    <location>
        <begin position="26"/>
        <end position="62"/>
    </location>
</feature>
<comment type="similarity">
    <text evidence="8">Belongs to the two pore domain potassium channel (TC 1.A.1.8) family.</text>
</comment>
<evidence type="ECO:0000256" key="8">
    <source>
        <dbReference type="RuleBase" id="RU003857"/>
    </source>
</evidence>
<dbReference type="Proteomes" id="UP000694866">
    <property type="component" value="Unplaced"/>
</dbReference>
<feature type="compositionally biased region" description="Basic and acidic residues" evidence="9">
    <location>
        <begin position="261"/>
        <end position="276"/>
    </location>
</feature>
<dbReference type="GO" id="GO:0022841">
    <property type="term" value="F:potassium ion leak channel activity"/>
    <property type="evidence" value="ECO:0007669"/>
    <property type="project" value="TreeGrafter"/>
</dbReference>
<evidence type="ECO:0000256" key="5">
    <source>
        <dbReference type="ARBA" id="ARBA00023065"/>
    </source>
</evidence>
<feature type="transmembrane region" description="Helical" evidence="10">
    <location>
        <begin position="38"/>
        <end position="58"/>
    </location>
</feature>
<feature type="region of interest" description="Disordered" evidence="9">
    <location>
        <begin position="485"/>
        <end position="508"/>
    </location>
</feature>
<dbReference type="GO" id="GO:0030322">
    <property type="term" value="P:stabilization of membrane potential"/>
    <property type="evidence" value="ECO:0007669"/>
    <property type="project" value="TreeGrafter"/>
</dbReference>
<feature type="region of interest" description="Disordered" evidence="9">
    <location>
        <begin position="261"/>
        <end position="301"/>
    </location>
</feature>
<evidence type="ECO:0000256" key="2">
    <source>
        <dbReference type="ARBA" id="ARBA00022448"/>
    </source>
</evidence>
<feature type="region of interest" description="Disordered" evidence="9">
    <location>
        <begin position="320"/>
        <end position="346"/>
    </location>
</feature>
<comment type="subcellular location">
    <subcellularLocation>
        <location evidence="1">Membrane</location>
        <topology evidence="1">Multi-pass membrane protein</topology>
    </subcellularLocation>
</comment>
<dbReference type="PRINTS" id="PR01333">
    <property type="entry name" value="2POREKCHANEL"/>
</dbReference>
<evidence type="ECO:0000256" key="9">
    <source>
        <dbReference type="SAM" id="MobiDB-lite"/>
    </source>
</evidence>
<name>A0A9R1U2M3_9HYME</name>
<evidence type="ECO:0000256" key="6">
    <source>
        <dbReference type="ARBA" id="ARBA00023136"/>
    </source>
</evidence>
<feature type="compositionally biased region" description="Acidic residues" evidence="9">
    <location>
        <begin position="486"/>
        <end position="508"/>
    </location>
</feature>
<protein>
    <submittedName>
        <fullName evidence="13">Uncharacterized protein isoform X2</fullName>
    </submittedName>
</protein>
<dbReference type="SUPFAM" id="SSF81324">
    <property type="entry name" value="Voltage-gated potassium channels"/>
    <property type="match status" value="2"/>
</dbReference>
<dbReference type="AlphaFoldDB" id="A0A9R1U2M3"/>
<feature type="domain" description="Potassium channel" evidence="11">
    <location>
        <begin position="388"/>
        <end position="466"/>
    </location>
</feature>
<keyword evidence="6 10" id="KW-0472">Membrane</keyword>
<evidence type="ECO:0000256" key="10">
    <source>
        <dbReference type="SAM" id="Phobius"/>
    </source>
</evidence>
<dbReference type="InterPro" id="IPR003280">
    <property type="entry name" value="2pore_dom_K_chnl"/>
</dbReference>
<dbReference type="GO" id="GO:0005886">
    <property type="term" value="C:plasma membrane"/>
    <property type="evidence" value="ECO:0007669"/>
    <property type="project" value="TreeGrafter"/>
</dbReference>
<evidence type="ECO:0000256" key="1">
    <source>
        <dbReference type="ARBA" id="ARBA00004141"/>
    </source>
</evidence>
<sequence length="539" mass="60671">MGLDTKVRSPLRVLMEEQNNSGPPSYGHIAPKTPKGKIVTIFYAILGIPLMLLCLSNIGDIMASSFRFLYWKVCCYICVRPPKPRRARSGTLSRGYSVRQGSGRGGWNRGASLRRSIRTSQRSADSALGLSDSMTRSTDNDYRGYQLSRRFEGDGNSNESKSYGQRSTLPKTASPRNLNVTGTSRYPYDYRCASVTPRIGSRSGRLTGGAIAGTTQSLDRRLLVGSSDVDRTPVLFNKYAIDEPEFNESRMTRNKRDLLDDFESTKRNSRRSDRATTDYATLPRSSGSGLPRRARSVHPGALGQEPGVYLEMAKPRKIPPLNNRRPRSNLGYIPRPQRREAPSPRIMSPMGFAVHRQIYVDDIEFDDYSATVEDQAIKPVPIWLCVFLVVSYILAGAVLFMSWEHWEFLDSAYFCFITLTTIGFGDFVPAHKLPNYPAHMGIALCSLYLLFGIALLAMSFNLVQEEVITNVKTVAKRLGIIKDKENEDDEEDPDDENVDIEESYEDGNYECEYHVYPPTVRGRQCYVDEVDQGHDYETA</sequence>
<evidence type="ECO:0000256" key="4">
    <source>
        <dbReference type="ARBA" id="ARBA00022989"/>
    </source>
</evidence>
<evidence type="ECO:0000256" key="3">
    <source>
        <dbReference type="ARBA" id="ARBA00022692"/>
    </source>
</evidence>
<keyword evidence="5 8" id="KW-0406">Ion transport</keyword>
<feature type="compositionally biased region" description="Polar residues" evidence="9">
    <location>
        <begin position="155"/>
        <end position="184"/>
    </location>
</feature>
<reference evidence="13" key="1">
    <citation type="submission" date="2025-08" db="UniProtKB">
        <authorList>
            <consortium name="RefSeq"/>
        </authorList>
    </citation>
    <scope>IDENTIFICATION</scope>
    <source>
        <strain evidence="13">USDA-PBARC FA_bdor</strain>
        <tissue evidence="13">Whole organism</tissue>
    </source>
</reference>
<gene>
    <name evidence="13" type="primary">LOC105268290</name>
</gene>
<dbReference type="CTD" id="38133"/>
<keyword evidence="4 10" id="KW-1133">Transmembrane helix</keyword>
<feature type="transmembrane region" description="Helical" evidence="10">
    <location>
        <begin position="440"/>
        <end position="463"/>
    </location>
</feature>
<feature type="region of interest" description="Disordered" evidence="9">
    <location>
        <begin position="85"/>
        <end position="184"/>
    </location>
</feature>
<dbReference type="Pfam" id="PF07885">
    <property type="entry name" value="Ion_trans_2"/>
    <property type="match status" value="2"/>
</dbReference>
<keyword evidence="7 8" id="KW-0407">Ion channel</keyword>
<dbReference type="GO" id="GO:0015271">
    <property type="term" value="F:outward rectifier potassium channel activity"/>
    <property type="evidence" value="ECO:0007669"/>
    <property type="project" value="TreeGrafter"/>
</dbReference>
<keyword evidence="2 8" id="KW-0813">Transport</keyword>
<proteinExistence type="inferred from homology"/>
<evidence type="ECO:0000313" key="13">
    <source>
        <dbReference type="RefSeq" id="XP_011306044.1"/>
    </source>
</evidence>
<dbReference type="RefSeq" id="XP_011306044.1">
    <property type="nucleotide sequence ID" value="XM_011307742.1"/>
</dbReference>
<dbReference type="Gene3D" id="1.10.287.70">
    <property type="match status" value="2"/>
</dbReference>
<feature type="transmembrane region" description="Helical" evidence="10">
    <location>
        <begin position="408"/>
        <end position="428"/>
    </location>
</feature>
<dbReference type="OrthoDB" id="297496at2759"/>
<organism evidence="12 13">
    <name type="scientific">Fopius arisanus</name>
    <dbReference type="NCBI Taxonomy" id="64838"/>
    <lineage>
        <taxon>Eukaryota</taxon>
        <taxon>Metazoa</taxon>
        <taxon>Ecdysozoa</taxon>
        <taxon>Arthropoda</taxon>
        <taxon>Hexapoda</taxon>
        <taxon>Insecta</taxon>
        <taxon>Pterygota</taxon>
        <taxon>Neoptera</taxon>
        <taxon>Endopterygota</taxon>
        <taxon>Hymenoptera</taxon>
        <taxon>Apocrita</taxon>
        <taxon>Ichneumonoidea</taxon>
        <taxon>Braconidae</taxon>
        <taxon>Opiinae</taxon>
        <taxon>Fopius</taxon>
    </lineage>
</organism>
<accession>A0A9R1U2M3</accession>
<keyword evidence="12" id="KW-1185">Reference proteome</keyword>
<evidence type="ECO:0000259" key="11">
    <source>
        <dbReference type="Pfam" id="PF07885"/>
    </source>
</evidence>
<evidence type="ECO:0000256" key="7">
    <source>
        <dbReference type="ARBA" id="ARBA00023303"/>
    </source>
</evidence>
<evidence type="ECO:0000313" key="12">
    <source>
        <dbReference type="Proteomes" id="UP000694866"/>
    </source>
</evidence>
<dbReference type="PANTHER" id="PTHR11003">
    <property type="entry name" value="POTASSIUM CHANNEL, SUBFAMILY K"/>
    <property type="match status" value="1"/>
</dbReference>
<dbReference type="GeneID" id="105268290"/>
<feature type="transmembrane region" description="Helical" evidence="10">
    <location>
        <begin position="380"/>
        <end position="401"/>
    </location>
</feature>